<dbReference type="SUPFAM" id="SSF50346">
    <property type="entry name" value="PRC-barrel domain"/>
    <property type="match status" value="1"/>
</dbReference>
<dbReference type="InterPro" id="IPR011033">
    <property type="entry name" value="PRC_barrel-like_sf"/>
</dbReference>
<dbReference type="GO" id="GO:0019684">
    <property type="term" value="P:photosynthesis, light reaction"/>
    <property type="evidence" value="ECO:0007669"/>
    <property type="project" value="InterPro"/>
</dbReference>
<dbReference type="Pfam" id="PF05239">
    <property type="entry name" value="PRC"/>
    <property type="match status" value="1"/>
</dbReference>
<dbReference type="InterPro" id="IPR027275">
    <property type="entry name" value="PRC-brl_dom"/>
</dbReference>
<evidence type="ECO:0000259" key="2">
    <source>
        <dbReference type="Pfam" id="PF09557"/>
    </source>
</evidence>
<dbReference type="PANTHER" id="PTHR38463">
    <property type="entry name" value="STRESS RESPONSE PROTEIN YSNF"/>
    <property type="match status" value="1"/>
</dbReference>
<evidence type="ECO:0000313" key="4">
    <source>
        <dbReference type="Proteomes" id="UP000309788"/>
    </source>
</evidence>
<feature type="domain" description="PRC-barrel" evidence="1">
    <location>
        <begin position="27"/>
        <end position="96"/>
    </location>
</feature>
<evidence type="ECO:0000313" key="3">
    <source>
        <dbReference type="EMBL" id="TLU88689.1"/>
    </source>
</evidence>
<protein>
    <submittedName>
        <fullName evidence="3">DUF2382 domain-containing protein</fullName>
    </submittedName>
</protein>
<dbReference type="Gene3D" id="3.90.50.10">
    <property type="entry name" value="Photosynthetic Reaction Center, subunit H, domain 2"/>
    <property type="match status" value="1"/>
</dbReference>
<proteinExistence type="predicted"/>
<organism evidence="3 4">
    <name type="scientific">Dyadobacter sediminis</name>
    <dbReference type="NCBI Taxonomy" id="1493691"/>
    <lineage>
        <taxon>Bacteria</taxon>
        <taxon>Pseudomonadati</taxon>
        <taxon>Bacteroidota</taxon>
        <taxon>Cytophagia</taxon>
        <taxon>Cytophagales</taxon>
        <taxon>Spirosomataceae</taxon>
        <taxon>Dyadobacter</taxon>
    </lineage>
</organism>
<dbReference type="InterPro" id="IPR014747">
    <property type="entry name" value="Bac_photo_RC_H_C"/>
</dbReference>
<feature type="domain" description="DUF2382" evidence="2">
    <location>
        <begin position="169"/>
        <end position="279"/>
    </location>
</feature>
<name>A0A5R9K532_9BACT</name>
<dbReference type="InterPro" id="IPR019060">
    <property type="entry name" value="DUF2382"/>
</dbReference>
<keyword evidence="4" id="KW-1185">Reference proteome</keyword>
<dbReference type="RefSeq" id="WP_138284176.1">
    <property type="nucleotide sequence ID" value="NZ_BMGE01000008.1"/>
</dbReference>
<reference evidence="3 4" key="1">
    <citation type="submission" date="2019-05" db="EMBL/GenBank/DDBJ databases">
        <authorList>
            <person name="Qu J.-H."/>
        </authorList>
    </citation>
    <scope>NUCLEOTIDE SEQUENCE [LARGE SCALE GENOMIC DNA]</scope>
    <source>
        <strain evidence="3 4">Z12</strain>
    </source>
</reference>
<dbReference type="Proteomes" id="UP000309788">
    <property type="component" value="Unassembled WGS sequence"/>
</dbReference>
<dbReference type="GO" id="GO:0030077">
    <property type="term" value="C:plasma membrane light-harvesting complex"/>
    <property type="evidence" value="ECO:0007669"/>
    <property type="project" value="InterPro"/>
</dbReference>
<dbReference type="InterPro" id="IPR052967">
    <property type="entry name" value="Stress_Response_Assoc"/>
</dbReference>
<sequence>MTTEHSNSADRMQELGGSAFEIADGQPDIKGWDVKDTAGNQIGEVEELIFDTQTRKVLYIIVDLDDNKLELDGGEVLVPIGLATLDEKEDEVVLAELTAQKLGALPRYEKGKITPATESQIRITFTGLAAAVAPGAATYQSHPEGFYEHEHFNDDRFYGSRATSGVESIPVIEEDISISKKQVQTGGVRLTSRIVERPVQESIALKTETVHVDRMPVDRAVTSSELDTFQERTIELTEHAEVPLVSKVAMVTEDVSLTKQVVERDEVINDTVRSTKVEVENLDLKDQRLPDKEELS</sequence>
<dbReference type="PANTHER" id="PTHR38463:SF1">
    <property type="entry name" value="STRESS RESPONSE PROTEIN YSNF"/>
    <property type="match status" value="1"/>
</dbReference>
<evidence type="ECO:0000259" key="1">
    <source>
        <dbReference type="Pfam" id="PF05239"/>
    </source>
</evidence>
<accession>A0A5R9K532</accession>
<dbReference type="Pfam" id="PF09557">
    <property type="entry name" value="DUF2382"/>
    <property type="match status" value="1"/>
</dbReference>
<comment type="caution">
    <text evidence="3">The sequence shown here is derived from an EMBL/GenBank/DDBJ whole genome shotgun (WGS) entry which is preliminary data.</text>
</comment>
<dbReference type="OrthoDB" id="581516at2"/>
<dbReference type="EMBL" id="VCEI01000033">
    <property type="protein sequence ID" value="TLU88689.1"/>
    <property type="molecule type" value="Genomic_DNA"/>
</dbReference>
<gene>
    <name evidence="3" type="ORF">FEM55_24595</name>
</gene>
<dbReference type="AlphaFoldDB" id="A0A5R9K532"/>